<gene>
    <name evidence="3" type="ORF">NQ314_004714</name>
</gene>
<feature type="compositionally biased region" description="Low complexity" evidence="1">
    <location>
        <begin position="212"/>
        <end position="224"/>
    </location>
</feature>
<sequence length="302" mass="32508">MINVGRSGDVTNIRQPSNSAWPQLGNNRNIPQNEPYIDSNSKSTTSWPVLGQSRHQQQSNLPQNNGPPNSNRQPTWVRPDNGPNWVRNTNNGVTVNTNADARANTQTNNGVRGSSSVNSPTRNSANYNTNFLNIERGSVGTMHQSGLNQRQTVSNPNQNQKSSNFNINSGMRNPASSEPKQGGNLNQGTNNKNTNMGGLSPLLPLAEGGGSQNQNSNNNNNNNGMKGAISTGSMNTDSGSQGQSHDQGSNPQNSDGGVEDYELREFSEELLTKDTNNAARYVTVNLQGMTTSRSMNDEAPLP</sequence>
<keyword evidence="4" id="KW-1185">Reference proteome</keyword>
<dbReference type="Proteomes" id="UP001162156">
    <property type="component" value="Unassembled WGS sequence"/>
</dbReference>
<proteinExistence type="predicted"/>
<accession>A0AAV8ZIS0</accession>
<dbReference type="GO" id="GO:0004521">
    <property type="term" value="F:RNA endonuclease activity"/>
    <property type="evidence" value="ECO:0007669"/>
    <property type="project" value="InterPro"/>
</dbReference>
<feature type="compositionally biased region" description="Polar residues" evidence="1">
    <location>
        <begin position="9"/>
        <end position="74"/>
    </location>
</feature>
<feature type="compositionally biased region" description="Low complexity" evidence="1">
    <location>
        <begin position="84"/>
        <end position="98"/>
    </location>
</feature>
<reference evidence="3" key="1">
    <citation type="journal article" date="2023" name="Insect Mol. Biol.">
        <title>Genome sequencing provides insights into the evolution of gene families encoding plant cell wall-degrading enzymes in longhorned beetles.</title>
        <authorList>
            <person name="Shin N.R."/>
            <person name="Okamura Y."/>
            <person name="Kirsch R."/>
            <person name="Pauchet Y."/>
        </authorList>
    </citation>
    <scope>NUCLEOTIDE SEQUENCE</scope>
    <source>
        <strain evidence="3">RBIC_L_NR</strain>
    </source>
</reference>
<dbReference type="PROSITE" id="PS51959">
    <property type="entry name" value="ENDOU"/>
    <property type="match status" value="1"/>
</dbReference>
<comment type="caution">
    <text evidence="3">The sequence shown here is derived from an EMBL/GenBank/DDBJ whole genome shotgun (WGS) entry which is preliminary data.</text>
</comment>
<evidence type="ECO:0000256" key="1">
    <source>
        <dbReference type="SAM" id="MobiDB-lite"/>
    </source>
</evidence>
<feature type="compositionally biased region" description="Low complexity" evidence="1">
    <location>
        <begin position="237"/>
        <end position="249"/>
    </location>
</feature>
<feature type="compositionally biased region" description="Low complexity" evidence="1">
    <location>
        <begin position="108"/>
        <end position="119"/>
    </location>
</feature>
<evidence type="ECO:0000313" key="4">
    <source>
        <dbReference type="Proteomes" id="UP001162156"/>
    </source>
</evidence>
<protein>
    <recommendedName>
        <fullName evidence="2">EndoU domain-containing protein</fullName>
    </recommendedName>
</protein>
<dbReference type="InterPro" id="IPR018998">
    <property type="entry name" value="EndoU_C"/>
</dbReference>
<evidence type="ECO:0000259" key="2">
    <source>
        <dbReference type="PROSITE" id="PS51959"/>
    </source>
</evidence>
<feature type="region of interest" description="Disordered" evidence="1">
    <location>
        <begin position="143"/>
        <end position="278"/>
    </location>
</feature>
<dbReference type="AlphaFoldDB" id="A0AAV8ZIS0"/>
<feature type="compositionally biased region" description="Low complexity" evidence="1">
    <location>
        <begin position="180"/>
        <end position="199"/>
    </location>
</feature>
<dbReference type="EMBL" id="JANEYF010001325">
    <property type="protein sequence ID" value="KAJ8964682.1"/>
    <property type="molecule type" value="Genomic_DNA"/>
</dbReference>
<feature type="compositionally biased region" description="Polar residues" evidence="1">
    <location>
        <begin position="143"/>
        <end position="179"/>
    </location>
</feature>
<name>A0AAV8ZIS0_9CUCU</name>
<feature type="compositionally biased region" description="Basic and acidic residues" evidence="1">
    <location>
        <begin position="261"/>
        <end position="272"/>
    </location>
</feature>
<evidence type="ECO:0000313" key="3">
    <source>
        <dbReference type="EMBL" id="KAJ8964682.1"/>
    </source>
</evidence>
<feature type="domain" description="EndoU" evidence="2">
    <location>
        <begin position="259"/>
        <end position="302"/>
    </location>
</feature>
<feature type="region of interest" description="Disordered" evidence="1">
    <location>
        <begin position="1"/>
        <end position="127"/>
    </location>
</feature>
<organism evidence="3 4">
    <name type="scientific">Rhamnusium bicolor</name>
    <dbReference type="NCBI Taxonomy" id="1586634"/>
    <lineage>
        <taxon>Eukaryota</taxon>
        <taxon>Metazoa</taxon>
        <taxon>Ecdysozoa</taxon>
        <taxon>Arthropoda</taxon>
        <taxon>Hexapoda</taxon>
        <taxon>Insecta</taxon>
        <taxon>Pterygota</taxon>
        <taxon>Neoptera</taxon>
        <taxon>Endopterygota</taxon>
        <taxon>Coleoptera</taxon>
        <taxon>Polyphaga</taxon>
        <taxon>Cucujiformia</taxon>
        <taxon>Chrysomeloidea</taxon>
        <taxon>Cerambycidae</taxon>
        <taxon>Lepturinae</taxon>
        <taxon>Rhagiini</taxon>
        <taxon>Rhamnusium</taxon>
    </lineage>
</organism>